<sequence>MKQGIHEQSAVAKYPVGKRLAIGDRVFHYCRAVTDLRLHHGEGNNDALHEQEAAVAASAGDLSLTVVGSFTEDQFKGGYINIHTTPMQVCLRIKGNDPGDGVNTVIHLKDPLLYDVPAGASGFNDIHANIYNNVGGPGRRYALHFRYLHTANQYYQRLPFLGSDLGAGCRNCSCVGRSGWRCR</sequence>
<organism evidence="1">
    <name type="scientific">marine sediment metagenome</name>
    <dbReference type="NCBI Taxonomy" id="412755"/>
    <lineage>
        <taxon>unclassified sequences</taxon>
        <taxon>metagenomes</taxon>
        <taxon>ecological metagenomes</taxon>
    </lineage>
</organism>
<evidence type="ECO:0000313" key="1">
    <source>
        <dbReference type="EMBL" id="GAI60848.1"/>
    </source>
</evidence>
<dbReference type="EMBL" id="BARW01000196">
    <property type="protein sequence ID" value="GAI60848.1"/>
    <property type="molecule type" value="Genomic_DNA"/>
</dbReference>
<accession>X1PY45</accession>
<comment type="caution">
    <text evidence="1">The sequence shown here is derived from an EMBL/GenBank/DDBJ whole genome shotgun (WGS) entry which is preliminary data.</text>
</comment>
<name>X1PY45_9ZZZZ</name>
<gene>
    <name evidence="1" type="ORF">S12H4_01098</name>
</gene>
<proteinExistence type="predicted"/>
<protein>
    <submittedName>
        <fullName evidence="1">Uncharacterized protein</fullName>
    </submittedName>
</protein>
<reference evidence="1" key="1">
    <citation type="journal article" date="2014" name="Front. Microbiol.">
        <title>High frequency of phylogenetically diverse reductive dehalogenase-homologous genes in deep subseafloor sedimentary metagenomes.</title>
        <authorList>
            <person name="Kawai M."/>
            <person name="Futagami T."/>
            <person name="Toyoda A."/>
            <person name="Takaki Y."/>
            <person name="Nishi S."/>
            <person name="Hori S."/>
            <person name="Arai W."/>
            <person name="Tsubouchi T."/>
            <person name="Morono Y."/>
            <person name="Uchiyama I."/>
            <person name="Ito T."/>
            <person name="Fujiyama A."/>
            <person name="Inagaki F."/>
            <person name="Takami H."/>
        </authorList>
    </citation>
    <scope>NUCLEOTIDE SEQUENCE</scope>
    <source>
        <strain evidence="1">Expedition CK06-06</strain>
    </source>
</reference>
<dbReference type="AlphaFoldDB" id="X1PY45"/>